<feature type="compositionally biased region" description="Polar residues" evidence="3">
    <location>
        <begin position="96"/>
        <end position="105"/>
    </location>
</feature>
<feature type="region of interest" description="Disordered" evidence="3">
    <location>
        <begin position="696"/>
        <end position="759"/>
    </location>
</feature>
<gene>
    <name evidence="4" type="ORF">PCOS0759_LOCUS646</name>
</gene>
<dbReference type="Gene3D" id="2.130.10.10">
    <property type="entry name" value="YVTN repeat-like/Quinoprotein amine dehydrogenase"/>
    <property type="match status" value="1"/>
</dbReference>
<dbReference type="GO" id="GO:0005856">
    <property type="term" value="C:cytoskeleton"/>
    <property type="evidence" value="ECO:0007669"/>
    <property type="project" value="TreeGrafter"/>
</dbReference>
<proteinExistence type="predicted"/>
<feature type="compositionally biased region" description="Polar residues" evidence="3">
    <location>
        <begin position="696"/>
        <end position="717"/>
    </location>
</feature>
<dbReference type="EMBL" id="HBGD01000789">
    <property type="protein sequence ID" value="CAD9077414.1"/>
    <property type="molecule type" value="Transcribed_RNA"/>
</dbReference>
<evidence type="ECO:0000256" key="3">
    <source>
        <dbReference type="SAM" id="MobiDB-lite"/>
    </source>
</evidence>
<evidence type="ECO:0000256" key="2">
    <source>
        <dbReference type="SAM" id="Coils"/>
    </source>
</evidence>
<evidence type="ECO:0000313" key="4">
    <source>
        <dbReference type="EMBL" id="CAD9077414.1"/>
    </source>
</evidence>
<feature type="region of interest" description="Disordered" evidence="3">
    <location>
        <begin position="250"/>
        <end position="275"/>
    </location>
</feature>
<feature type="coiled-coil region" evidence="2">
    <location>
        <begin position="864"/>
        <end position="912"/>
    </location>
</feature>
<organism evidence="4">
    <name type="scientific">Percolomonas cosmopolitus</name>
    <dbReference type="NCBI Taxonomy" id="63605"/>
    <lineage>
        <taxon>Eukaryota</taxon>
        <taxon>Discoba</taxon>
        <taxon>Heterolobosea</taxon>
        <taxon>Tetramitia</taxon>
        <taxon>Eutetramitia</taxon>
        <taxon>Percolomonadidae</taxon>
        <taxon>Percolomonas</taxon>
    </lineage>
</organism>
<sequence length="1365" mass="156550">MPQLLIPIQSKASLVWSLHTAVMRPSPHVEESTSMHENNNNNHSSPNHTFSSSSSTDSVETSSFSSVDDGNESDSALSVDERNEHAQRRSRKMKFSKQSQESVTMGHQKRNILPYELVLEDNEASQQQHAKDEYRRQKAHQKIFHHQHHRQSISIHSWKSKSPIHTIPLHKYLFENEIILTMAYWREDSRESRNGQQQVKSLALQHHNEPHGLVWLGSSWGRIFIFSVRRRECISIVDLFQREETVESSNNIEEAPRHHRHHEHMYGQREPPHSASASIAMGAYANSTIRGRRSLGGKLKINPTTTHHQQHNHHHRHTSKRTHFNVVSGISNIFFQEMTLFPDDETLGAREQMAFISLCNGSLYQVDASTFDVVQRFEGLHSAKISCLAVYSSPSALVDSSTILSTSQFHHSPSSGLFSPSPKRHQAPPLHSSPNREHGFHNNLSHISRVSSHSDHSFLPTDSSFVYIITASEDGCVKFWRFNRETLFCFQTIDNLYAQDLLIVRGQQNTDISAQTSSTSLWIAGDDSQIHVWDLSNFNKRQVLDVHTSTVNCLCQLDGEVWSASMDQSICVWEASTGRLLKQISTGDSFVRHLVPVAKASVYRLWSVNESNDKTISTQMWDAQNSFEFIVKMSQLSQVVAETERENAMLSDSLNQSMEQSQLLKSVNEQLRHRMTHLEDSLRVLRDDDAKQLQSVSQLNESLQDTTLRLESTNAENQELRTELETLRQAQKEHQKTEKSLHSALKSIEKQRRSTEELEMRNRSLEERISEYKDQISALQHDLAHKTISLENLKDEMGAVVDELKESKERKFQLEAGNSYLEMQFNTSEAVLHKVTRAIRETLFDEDNGEDSDDKSDSVPQVDYAFLRDNIDAFTKRVKKYQDLDKICLAYRQTLDDMLRDMEETKRILLNEEPIDETESQSNKGQIRSLRDTFHAFSVALETLSEHYLKEKQESRSTIESQQEELSQVTNELVQVNAELRETTAKVEREEKAHHIIDKLMKQASNVVLNSFSDTISSTLEQKLNVLTQLWTRHSEKQKQLISEITVLDNTINDMVELMNQFVKSLPDLDINPNMFDQAESSALKAIMKELKRSSKFIGKSYSKQSIAEEIFFGEEVALPTEANHALKNGSLVHTPKPRKGANLNHSRFVGFSSTPTKKGSRNIHFDGTIHTDLRRTPFNNSPKITKTSNATIIRHALPSPHTRADSPLKATVDVTPAEPSLEFKQHLLRLKVAENCLRIAHLYRQVEVAEELRYQDEKEVKRCTEEKMKLVDTDHYKGYIIKQTVEVLHNMLHVCVERSQVQVSAFSTIHNEENHQKLLRTLEYMQKSLEKIVLTLLERHEECRTKLQALKLRSLNASLKKKGG</sequence>
<evidence type="ECO:0000256" key="1">
    <source>
        <dbReference type="ARBA" id="ARBA00023054"/>
    </source>
</evidence>
<feature type="region of interest" description="Disordered" evidence="3">
    <location>
        <begin position="414"/>
        <end position="436"/>
    </location>
</feature>
<dbReference type="SMART" id="SM00320">
    <property type="entry name" value="WD40"/>
    <property type="match status" value="3"/>
</dbReference>
<dbReference type="SUPFAM" id="SSF50978">
    <property type="entry name" value="WD40 repeat-like"/>
    <property type="match status" value="1"/>
</dbReference>
<dbReference type="InterPro" id="IPR036322">
    <property type="entry name" value="WD40_repeat_dom_sf"/>
</dbReference>
<feature type="coiled-coil region" evidence="2">
    <location>
        <begin position="952"/>
        <end position="993"/>
    </location>
</feature>
<feature type="region of interest" description="Disordered" evidence="3">
    <location>
        <begin position="27"/>
        <end position="109"/>
    </location>
</feature>
<reference evidence="4" key="1">
    <citation type="submission" date="2021-01" db="EMBL/GenBank/DDBJ databases">
        <authorList>
            <person name="Corre E."/>
            <person name="Pelletier E."/>
            <person name="Niang G."/>
            <person name="Scheremetjew M."/>
            <person name="Finn R."/>
            <person name="Kale V."/>
            <person name="Holt S."/>
            <person name="Cochrane G."/>
            <person name="Meng A."/>
            <person name="Brown T."/>
            <person name="Cohen L."/>
        </authorList>
    </citation>
    <scope>NUCLEOTIDE SEQUENCE</scope>
    <source>
        <strain evidence="4">WS</strain>
    </source>
</reference>
<feature type="compositionally biased region" description="Low complexity" evidence="3">
    <location>
        <begin position="35"/>
        <end position="66"/>
    </location>
</feature>
<evidence type="ECO:0008006" key="5">
    <source>
        <dbReference type="Google" id="ProtNLM"/>
    </source>
</evidence>
<feature type="compositionally biased region" description="Basic and acidic residues" evidence="3">
    <location>
        <begin position="718"/>
        <end position="759"/>
    </location>
</feature>
<dbReference type="PANTHER" id="PTHR32083:SF48">
    <property type="entry name" value="TRANS-GOLGI NETWORK-LOCALIZED SYP41-INTERACTING PROTEIN 1"/>
    <property type="match status" value="1"/>
</dbReference>
<dbReference type="InterPro" id="IPR015943">
    <property type="entry name" value="WD40/YVTN_repeat-like_dom_sf"/>
</dbReference>
<keyword evidence="1 2" id="KW-0175">Coiled coil</keyword>
<dbReference type="InterPro" id="IPR001680">
    <property type="entry name" value="WD40_rpt"/>
</dbReference>
<protein>
    <recommendedName>
        <fullName evidence="5">Guanine nucleotide-binding protein subunit beta-like protein</fullName>
    </recommendedName>
</protein>
<accession>A0A7S1KLN1</accession>
<dbReference type="PANTHER" id="PTHR32083">
    <property type="entry name" value="CILIA AND FLAGELLA-ASSOCIATED PROTEIN 58-RELATED"/>
    <property type="match status" value="1"/>
</dbReference>
<name>A0A7S1KLN1_9EUKA</name>